<evidence type="ECO:0000313" key="1">
    <source>
        <dbReference type="EMBL" id="KAE8422477.1"/>
    </source>
</evidence>
<dbReference type="Proteomes" id="UP000325395">
    <property type="component" value="Unassembled WGS sequence"/>
</dbReference>
<evidence type="ECO:0000313" key="2">
    <source>
        <dbReference type="Proteomes" id="UP000325395"/>
    </source>
</evidence>
<organism evidence="1 2">
    <name type="scientific">Aspergillus pseudocaelatus</name>
    <dbReference type="NCBI Taxonomy" id="1825620"/>
    <lineage>
        <taxon>Eukaryota</taxon>
        <taxon>Fungi</taxon>
        <taxon>Dikarya</taxon>
        <taxon>Ascomycota</taxon>
        <taxon>Pezizomycotina</taxon>
        <taxon>Eurotiomycetes</taxon>
        <taxon>Eurotiomycetidae</taxon>
        <taxon>Eurotiales</taxon>
        <taxon>Aspergillaceae</taxon>
        <taxon>Aspergillus</taxon>
        <taxon>Aspergillus subgen. Circumdati</taxon>
    </lineage>
</organism>
<evidence type="ECO:0008006" key="3">
    <source>
        <dbReference type="Google" id="ProtNLM"/>
    </source>
</evidence>
<protein>
    <recommendedName>
        <fullName evidence="3">HNH nuclease domain-containing protein</fullName>
    </recommendedName>
</protein>
<proteinExistence type="predicted"/>
<keyword evidence="2" id="KW-1185">Reference proteome</keyword>
<sequence length="170" mass="19744">MFLNPSFLTCPHMSLPASQSSSFIPFLHLFHHTDLNTSSRDPCFCAFWAVLTFADVEALRKSILECEKSTFLLGFCMHACMHRDPVTLGTESTRKALISPSNETTRVDLSRKRKIVDVAHIYPHYLIADRRNNFTITFPPLWKMLEYFGHRTKAKRWHDKIFTNPIDPTR</sequence>
<name>A0ABQ6WZI4_9EURO</name>
<dbReference type="EMBL" id="ML735694">
    <property type="protein sequence ID" value="KAE8422477.1"/>
    <property type="molecule type" value="Genomic_DNA"/>
</dbReference>
<gene>
    <name evidence="1" type="ORF">BDV36DRAFT_223018</name>
</gene>
<reference evidence="1 2" key="1">
    <citation type="submission" date="2019-04" db="EMBL/GenBank/DDBJ databases">
        <authorList>
            <consortium name="DOE Joint Genome Institute"/>
            <person name="Mondo S."/>
            <person name="Kjaerbolling I."/>
            <person name="Vesth T."/>
            <person name="Frisvad J.C."/>
            <person name="Nybo J.L."/>
            <person name="Theobald S."/>
            <person name="Kildgaard S."/>
            <person name="Isbrandt T."/>
            <person name="Kuo A."/>
            <person name="Sato A."/>
            <person name="Lyhne E.K."/>
            <person name="Kogle M.E."/>
            <person name="Wiebenga A."/>
            <person name="Kun R.S."/>
            <person name="Lubbers R.J."/>
            <person name="Makela M.R."/>
            <person name="Barry K."/>
            <person name="Chovatia M."/>
            <person name="Clum A."/>
            <person name="Daum C."/>
            <person name="Haridas S."/>
            <person name="He G."/>
            <person name="LaButti K."/>
            <person name="Lipzen A."/>
            <person name="Riley R."/>
            <person name="Salamov A."/>
            <person name="Simmons B.A."/>
            <person name="Magnuson J.K."/>
            <person name="Henrissat B."/>
            <person name="Mortensen U.H."/>
            <person name="Larsen T.O."/>
            <person name="Devries R.P."/>
            <person name="Grigoriev I.V."/>
            <person name="Machida M."/>
            <person name="Baker S.E."/>
            <person name="Andersen M.R."/>
            <person name="Cantor M.N."/>
            <person name="Hua S.X."/>
        </authorList>
    </citation>
    <scope>NUCLEOTIDE SEQUENCE [LARGE SCALE GENOMIC DNA]</scope>
    <source>
        <strain evidence="1 2">CBS 117616</strain>
    </source>
</reference>
<accession>A0ABQ6WZI4</accession>